<comment type="caution">
    <text evidence="5">The sequence shown here is derived from an EMBL/GenBank/DDBJ whole genome shotgun (WGS) entry which is preliminary data.</text>
</comment>
<proteinExistence type="inferred from homology"/>
<dbReference type="CDD" id="cd00254">
    <property type="entry name" value="LT-like"/>
    <property type="match status" value="1"/>
</dbReference>
<feature type="chain" id="PRO_5015674441" evidence="3">
    <location>
        <begin position="20"/>
        <end position="304"/>
    </location>
</feature>
<dbReference type="OrthoDB" id="9815002at2"/>
<dbReference type="AlphaFoldDB" id="A0A2T0RV77"/>
<dbReference type="PANTHER" id="PTHR37423">
    <property type="entry name" value="SOLUBLE LYTIC MUREIN TRANSGLYCOSYLASE-RELATED"/>
    <property type="match status" value="1"/>
</dbReference>
<keyword evidence="6" id="KW-1185">Reference proteome</keyword>
<dbReference type="PANTHER" id="PTHR37423:SF2">
    <property type="entry name" value="MEMBRANE-BOUND LYTIC MUREIN TRANSGLYCOSYLASE C"/>
    <property type="match status" value="1"/>
</dbReference>
<reference evidence="5 6" key="1">
    <citation type="submission" date="2018-03" db="EMBL/GenBank/DDBJ databases">
        <title>Genomic Encyclopedia of Archaeal and Bacterial Type Strains, Phase II (KMG-II): from individual species to whole genera.</title>
        <authorList>
            <person name="Goeker M."/>
        </authorList>
    </citation>
    <scope>NUCLEOTIDE SEQUENCE [LARGE SCALE GENOMIC DNA]</scope>
    <source>
        <strain evidence="5 6">DSM 29328</strain>
    </source>
</reference>
<dbReference type="Proteomes" id="UP000239480">
    <property type="component" value="Unassembled WGS sequence"/>
</dbReference>
<sequence length="304" mass="31914">MQRCVAALAVVAFSCAAQAQEAKTVSAKSKDFTFKRVKVGGGGAGKRILVQIDPAEQKRLLAVNPAVPAPFPDGVKPVTAQPDGSIRPDGGDGATKKVASAAYDWYWDLMSPELAKSRSGRMESAINALHNGPDGRTVKAPRLSTMQDIADRYGAEILKATIGTRVSPALVLAVISIESAGKRQAVSHAGATGLMQLMPATAERFGVKDSTIASENIKGGVAYLDWLLNRFGRDPLMALAGYNAGEGAVEKNGGIPPYAETRDYVPKVIAAWSVARGLCLTQPQLVSDGCVFRTSVRATASASD</sequence>
<evidence type="ECO:0000313" key="6">
    <source>
        <dbReference type="Proteomes" id="UP000239480"/>
    </source>
</evidence>
<dbReference type="SUPFAM" id="SSF53955">
    <property type="entry name" value="Lysozyme-like"/>
    <property type="match status" value="1"/>
</dbReference>
<name>A0A2T0RV77_9RHOB</name>
<dbReference type="InterPro" id="IPR023346">
    <property type="entry name" value="Lysozyme-like_dom_sf"/>
</dbReference>
<dbReference type="InterPro" id="IPR008258">
    <property type="entry name" value="Transglycosylase_SLT_dom_1"/>
</dbReference>
<dbReference type="EMBL" id="PVTD01000002">
    <property type="protein sequence ID" value="PRY25095.1"/>
    <property type="molecule type" value="Genomic_DNA"/>
</dbReference>
<protein>
    <submittedName>
        <fullName evidence="5">Transglycosylase-like protein with SLT domain</fullName>
    </submittedName>
</protein>
<feature type="domain" description="Transglycosylase SLT" evidence="4">
    <location>
        <begin position="159"/>
        <end position="255"/>
    </location>
</feature>
<evidence type="ECO:0000313" key="5">
    <source>
        <dbReference type="EMBL" id="PRY25095.1"/>
    </source>
</evidence>
<keyword evidence="3" id="KW-0732">Signal</keyword>
<evidence type="ECO:0000256" key="2">
    <source>
        <dbReference type="ARBA" id="ARBA00009387"/>
    </source>
</evidence>
<comment type="similarity">
    <text evidence="2">Belongs to the virb1 family.</text>
</comment>
<feature type="signal peptide" evidence="3">
    <location>
        <begin position="1"/>
        <end position="19"/>
    </location>
</feature>
<evidence type="ECO:0000259" key="4">
    <source>
        <dbReference type="Pfam" id="PF01464"/>
    </source>
</evidence>
<accession>A0A2T0RV77</accession>
<comment type="similarity">
    <text evidence="1">Belongs to the transglycosylase Slt family.</text>
</comment>
<dbReference type="Pfam" id="PF01464">
    <property type="entry name" value="SLT"/>
    <property type="match status" value="1"/>
</dbReference>
<organism evidence="5 6">
    <name type="scientific">Aliiruegeria haliotis</name>
    <dbReference type="NCBI Taxonomy" id="1280846"/>
    <lineage>
        <taxon>Bacteria</taxon>
        <taxon>Pseudomonadati</taxon>
        <taxon>Pseudomonadota</taxon>
        <taxon>Alphaproteobacteria</taxon>
        <taxon>Rhodobacterales</taxon>
        <taxon>Roseobacteraceae</taxon>
        <taxon>Aliiruegeria</taxon>
    </lineage>
</organism>
<evidence type="ECO:0000256" key="1">
    <source>
        <dbReference type="ARBA" id="ARBA00007734"/>
    </source>
</evidence>
<gene>
    <name evidence="5" type="ORF">CLV78_102272</name>
</gene>
<dbReference type="Gene3D" id="1.10.530.10">
    <property type="match status" value="1"/>
</dbReference>
<evidence type="ECO:0000256" key="3">
    <source>
        <dbReference type="SAM" id="SignalP"/>
    </source>
</evidence>
<dbReference type="PROSITE" id="PS51257">
    <property type="entry name" value="PROKAR_LIPOPROTEIN"/>
    <property type="match status" value="1"/>
</dbReference>